<evidence type="ECO:0000259" key="10">
    <source>
        <dbReference type="Pfam" id="PF04290"/>
    </source>
</evidence>
<evidence type="ECO:0000256" key="3">
    <source>
        <dbReference type="ARBA" id="ARBA00022475"/>
    </source>
</evidence>
<protein>
    <submittedName>
        <fullName evidence="11">Ectoine/5-hydroxyectoine TRAP transporter small permease protein UehB</fullName>
    </submittedName>
</protein>
<dbReference type="PANTHER" id="PTHR35011">
    <property type="entry name" value="2,3-DIKETO-L-GULONATE TRAP TRANSPORTER SMALL PERMEASE PROTEIN YIAM"/>
    <property type="match status" value="1"/>
</dbReference>
<comment type="similarity">
    <text evidence="8">Belongs to the TRAP transporter small permease family.</text>
</comment>
<keyword evidence="2" id="KW-0813">Transport</keyword>
<feature type="transmembrane region" description="Helical" evidence="9">
    <location>
        <begin position="12"/>
        <end position="31"/>
    </location>
</feature>
<evidence type="ECO:0000256" key="8">
    <source>
        <dbReference type="ARBA" id="ARBA00038436"/>
    </source>
</evidence>
<accession>A0ABM8YRV9</accession>
<dbReference type="EMBL" id="CAKJTJ010000026">
    <property type="protein sequence ID" value="CAG9622733.1"/>
    <property type="molecule type" value="Genomic_DNA"/>
</dbReference>
<keyword evidence="12" id="KW-1185">Reference proteome</keyword>
<feature type="transmembrane region" description="Helical" evidence="9">
    <location>
        <begin position="43"/>
        <end position="60"/>
    </location>
</feature>
<comment type="caution">
    <text evidence="11">The sequence shown here is derived from an EMBL/GenBank/DDBJ whole genome shotgun (WGS) entry which is preliminary data.</text>
</comment>
<evidence type="ECO:0000256" key="5">
    <source>
        <dbReference type="ARBA" id="ARBA00022692"/>
    </source>
</evidence>
<comment type="subcellular location">
    <subcellularLocation>
        <location evidence="1">Cell inner membrane</location>
        <topology evidence="1">Multi-pass membrane protein</topology>
    </subcellularLocation>
</comment>
<dbReference type="PANTHER" id="PTHR35011:SF2">
    <property type="entry name" value="2,3-DIKETO-L-GULONATE TRAP TRANSPORTER SMALL PERMEASE PROTEIN YIAM"/>
    <property type="match status" value="1"/>
</dbReference>
<dbReference type="InterPro" id="IPR007387">
    <property type="entry name" value="TRAP_DctQ"/>
</dbReference>
<organism evidence="11 12">
    <name type="scientific">Sutcliffiella rhizosphaerae</name>
    <dbReference type="NCBI Taxonomy" id="2880967"/>
    <lineage>
        <taxon>Bacteria</taxon>
        <taxon>Bacillati</taxon>
        <taxon>Bacillota</taxon>
        <taxon>Bacilli</taxon>
        <taxon>Bacillales</taxon>
        <taxon>Bacillaceae</taxon>
        <taxon>Sutcliffiella</taxon>
    </lineage>
</organism>
<feature type="transmembrane region" description="Helical" evidence="9">
    <location>
        <begin position="124"/>
        <end position="142"/>
    </location>
</feature>
<keyword evidence="7 9" id="KW-0472">Membrane</keyword>
<proteinExistence type="inferred from homology"/>
<evidence type="ECO:0000256" key="1">
    <source>
        <dbReference type="ARBA" id="ARBA00004429"/>
    </source>
</evidence>
<evidence type="ECO:0000256" key="4">
    <source>
        <dbReference type="ARBA" id="ARBA00022519"/>
    </source>
</evidence>
<dbReference type="RefSeq" id="WP_230503529.1">
    <property type="nucleotide sequence ID" value="NZ_CAKJTJ010000026.1"/>
</dbReference>
<keyword evidence="3" id="KW-1003">Cell membrane</keyword>
<evidence type="ECO:0000313" key="12">
    <source>
        <dbReference type="Proteomes" id="UP000789833"/>
    </source>
</evidence>
<gene>
    <name evidence="11" type="primary">uehB</name>
    <name evidence="11" type="ORF">BACCIP111883_03524</name>
</gene>
<feature type="domain" description="Tripartite ATP-independent periplasmic transporters DctQ component" evidence="10">
    <location>
        <begin position="19"/>
        <end position="141"/>
    </location>
</feature>
<keyword evidence="4" id="KW-0997">Cell inner membrane</keyword>
<dbReference type="InterPro" id="IPR055348">
    <property type="entry name" value="DctQ"/>
</dbReference>
<dbReference type="Proteomes" id="UP000789833">
    <property type="component" value="Unassembled WGS sequence"/>
</dbReference>
<evidence type="ECO:0000256" key="6">
    <source>
        <dbReference type="ARBA" id="ARBA00022989"/>
    </source>
</evidence>
<dbReference type="Pfam" id="PF04290">
    <property type="entry name" value="DctQ"/>
    <property type="match status" value="1"/>
</dbReference>
<evidence type="ECO:0000256" key="7">
    <source>
        <dbReference type="ARBA" id="ARBA00023136"/>
    </source>
</evidence>
<evidence type="ECO:0000256" key="2">
    <source>
        <dbReference type="ARBA" id="ARBA00022448"/>
    </source>
</evidence>
<evidence type="ECO:0000256" key="9">
    <source>
        <dbReference type="SAM" id="Phobius"/>
    </source>
</evidence>
<reference evidence="11 12" key="1">
    <citation type="submission" date="2021-10" db="EMBL/GenBank/DDBJ databases">
        <authorList>
            <person name="Criscuolo A."/>
        </authorList>
    </citation>
    <scope>NUCLEOTIDE SEQUENCE [LARGE SCALE GENOMIC DNA]</scope>
    <source>
        <strain evidence="12">CIP 111883</strain>
    </source>
</reference>
<feature type="transmembrane region" description="Helical" evidence="9">
    <location>
        <begin position="81"/>
        <end position="104"/>
    </location>
</feature>
<evidence type="ECO:0000313" key="11">
    <source>
        <dbReference type="EMBL" id="CAG9622733.1"/>
    </source>
</evidence>
<sequence>MGILVKLEEWILITLMAVICVLTFGNVISRHLFHTSFSFTEELTTNLFAFIIFIGAALLARENGHLGFSLLTDYLSDKYKIVVLILVGCLTTFFFLVILWYGMGMVMQQFTYNQRTPAMGLPEWIMGFSVPLGAFLCIFRFWEGYLIEWKRIKAGGELR</sequence>
<keyword evidence="6 9" id="KW-1133">Transmembrane helix</keyword>
<name>A0ABM8YRV9_9BACI</name>
<keyword evidence="5 9" id="KW-0812">Transmembrane</keyword>